<organism evidence="1 2">
    <name type="scientific">Photobacterium toruni</name>
    <dbReference type="NCBI Taxonomy" id="1935446"/>
    <lineage>
        <taxon>Bacteria</taxon>
        <taxon>Pseudomonadati</taxon>
        <taxon>Pseudomonadota</taxon>
        <taxon>Gammaproteobacteria</taxon>
        <taxon>Vibrionales</taxon>
        <taxon>Vibrionaceae</taxon>
        <taxon>Photobacterium</taxon>
    </lineage>
</organism>
<proteinExistence type="predicted"/>
<dbReference type="Proteomes" id="UP001306119">
    <property type="component" value="Unassembled WGS sequence"/>
</dbReference>
<gene>
    <name evidence="1" type="ORF">VXS06_14170</name>
</gene>
<keyword evidence="2" id="KW-1185">Reference proteome</keyword>
<reference evidence="1 2" key="1">
    <citation type="submission" date="2024-01" db="EMBL/GenBank/DDBJ databases">
        <title>Active colonisers of the gastrointestinal tract of Atlantic salmon farmed in a warm water region.</title>
        <authorList>
            <person name="Bowman J.P."/>
        </authorList>
    </citation>
    <scope>NUCLEOTIDE SEQUENCE [LARGE SCALE GENOMIC DNA]</scope>
    <source>
        <strain evidence="1 2">S3MW1</strain>
    </source>
</reference>
<sequence length="138" mass="15824">MTDPLSLVLSIHLLSENILDELIQIIFEEKSQPILKLRLNYSKKLELVSSFNIASGIPVISSDILGSLRKLNSFRNKLAHKFDFEFTNKMLHELYVDGLFDLDELNENLLCQNLYNYALIVLPGMFPYIEEDTGSICI</sequence>
<accession>A0ABU6L940</accession>
<evidence type="ECO:0000313" key="2">
    <source>
        <dbReference type="Proteomes" id="UP001306119"/>
    </source>
</evidence>
<dbReference type="EMBL" id="JAYXUG010000012">
    <property type="protein sequence ID" value="MEC6832910.1"/>
    <property type="molecule type" value="Genomic_DNA"/>
</dbReference>
<name>A0ABU6L940_9GAMM</name>
<protein>
    <recommendedName>
        <fullName evidence="3">Mannitol repressor protein</fullName>
    </recommendedName>
</protein>
<comment type="caution">
    <text evidence="1">The sequence shown here is derived from an EMBL/GenBank/DDBJ whole genome shotgun (WGS) entry which is preliminary data.</text>
</comment>
<evidence type="ECO:0008006" key="3">
    <source>
        <dbReference type="Google" id="ProtNLM"/>
    </source>
</evidence>
<dbReference type="RefSeq" id="WP_327775221.1">
    <property type="nucleotide sequence ID" value="NZ_JAYXUG010000012.1"/>
</dbReference>
<evidence type="ECO:0000313" key="1">
    <source>
        <dbReference type="EMBL" id="MEC6832910.1"/>
    </source>
</evidence>